<dbReference type="RefSeq" id="WP_220509725.1">
    <property type="nucleotide sequence ID" value="NZ_BAAALP010000059.1"/>
</dbReference>
<comment type="caution">
    <text evidence="1">The sequence shown here is derived from an EMBL/GenBank/DDBJ whole genome shotgun (WGS) entry which is preliminary data.</text>
</comment>
<protein>
    <recommendedName>
        <fullName evidence="3">Roadblock/LAMTOR2 domain-containing protein</fullName>
    </recommendedName>
</protein>
<evidence type="ECO:0000313" key="1">
    <source>
        <dbReference type="EMBL" id="MBA8953253.1"/>
    </source>
</evidence>
<dbReference type="EMBL" id="JACJIA010000006">
    <property type="protein sequence ID" value="MBA8953253.1"/>
    <property type="molecule type" value="Genomic_DNA"/>
</dbReference>
<name>A0A7W3LS19_ACTNM</name>
<organism evidence="1 2">
    <name type="scientific">Actinomadura namibiensis</name>
    <dbReference type="NCBI Taxonomy" id="182080"/>
    <lineage>
        <taxon>Bacteria</taxon>
        <taxon>Bacillati</taxon>
        <taxon>Actinomycetota</taxon>
        <taxon>Actinomycetes</taxon>
        <taxon>Streptosporangiales</taxon>
        <taxon>Thermomonosporaceae</taxon>
        <taxon>Actinomadura</taxon>
    </lineage>
</organism>
<sequence length="119" mass="12118">MEIPGARNVTLVDGSSGLAVAAAGRAEPVDQHETAAGTTEVVRAVMATPALSATASGDAIDEIIVCGAGGYHLLALVGTAFDGNLFLHLLIDRDKGNLALARIRLKEIIGELAEAGDAR</sequence>
<accession>A0A7W3LS19</accession>
<dbReference type="AlphaFoldDB" id="A0A7W3LS19"/>
<gene>
    <name evidence="1" type="ORF">HNR61_004903</name>
</gene>
<keyword evidence="2" id="KW-1185">Reference proteome</keyword>
<proteinExistence type="predicted"/>
<dbReference type="Proteomes" id="UP000572680">
    <property type="component" value="Unassembled WGS sequence"/>
</dbReference>
<evidence type="ECO:0008006" key="3">
    <source>
        <dbReference type="Google" id="ProtNLM"/>
    </source>
</evidence>
<reference evidence="1 2" key="1">
    <citation type="submission" date="2020-08" db="EMBL/GenBank/DDBJ databases">
        <title>Genomic Encyclopedia of Type Strains, Phase IV (KMG-IV): sequencing the most valuable type-strain genomes for metagenomic binning, comparative biology and taxonomic classification.</title>
        <authorList>
            <person name="Goeker M."/>
        </authorList>
    </citation>
    <scope>NUCLEOTIDE SEQUENCE [LARGE SCALE GENOMIC DNA]</scope>
    <source>
        <strain evidence="1 2">DSM 44197</strain>
    </source>
</reference>
<evidence type="ECO:0000313" key="2">
    <source>
        <dbReference type="Proteomes" id="UP000572680"/>
    </source>
</evidence>